<dbReference type="AlphaFoldDB" id="A0A7T8IG77"/>
<reference evidence="3" key="1">
    <citation type="journal article" date="2020" name="Mol. Cell">
        <title>Proteome analysis reveals a significant host-specific response in Rhizobium leguminosarum bv viciae endosymbiotic cells.</title>
        <authorList>
            <person name="Duran D."/>
            <person name="Albareda M."/>
            <person name="Marina A."/>
            <person name="Garcia C."/>
            <person name="Ruiz-Argueso T."/>
            <person name="Palacios J."/>
        </authorList>
    </citation>
    <scope>NUCLEOTIDE SEQUENCE</scope>
    <source>
        <tissue evidence="3">Root nodules</tissue>
    </source>
</reference>
<dbReference type="InterPro" id="IPR009810">
    <property type="entry name" value="Nodulin_late_dom"/>
</dbReference>
<evidence type="ECO:0000256" key="1">
    <source>
        <dbReference type="SAM" id="SignalP"/>
    </source>
</evidence>
<name>A0A7T8IG77_LENCU</name>
<accession>A0A7T8IG77</accession>
<organism evidence="3">
    <name type="scientific">Lens culinaris</name>
    <name type="common">Lentil</name>
    <name type="synonym">Cicer lens</name>
    <dbReference type="NCBI Taxonomy" id="3864"/>
    <lineage>
        <taxon>Eukaryota</taxon>
        <taxon>Viridiplantae</taxon>
        <taxon>Streptophyta</taxon>
        <taxon>Embryophyta</taxon>
        <taxon>Tracheophyta</taxon>
        <taxon>Spermatophyta</taxon>
        <taxon>Magnoliopsida</taxon>
        <taxon>eudicotyledons</taxon>
        <taxon>Gunneridae</taxon>
        <taxon>Pentapetalae</taxon>
        <taxon>rosids</taxon>
        <taxon>fabids</taxon>
        <taxon>Fabales</taxon>
        <taxon>Fabaceae</taxon>
        <taxon>Papilionoideae</taxon>
        <taxon>50 kb inversion clade</taxon>
        <taxon>NPAAA clade</taxon>
        <taxon>Hologalegina</taxon>
        <taxon>IRL clade</taxon>
        <taxon>Fabeae</taxon>
        <taxon>Lens</taxon>
    </lineage>
</organism>
<evidence type="ECO:0000259" key="2">
    <source>
        <dbReference type="Pfam" id="PF07127"/>
    </source>
</evidence>
<feature type="signal peptide" evidence="1">
    <location>
        <begin position="1"/>
        <end position="28"/>
    </location>
</feature>
<dbReference type="Pfam" id="PF07127">
    <property type="entry name" value="Nodulin_late"/>
    <property type="match status" value="1"/>
</dbReference>
<dbReference type="GO" id="GO:0046872">
    <property type="term" value="F:metal ion binding"/>
    <property type="evidence" value="ECO:0007669"/>
    <property type="project" value="InterPro"/>
</dbReference>
<keyword evidence="1" id="KW-0732">Signal</keyword>
<feature type="chain" id="PRO_5030523340" evidence="1">
    <location>
        <begin position="29"/>
        <end position="71"/>
    </location>
</feature>
<dbReference type="EMBL" id="MT371181">
    <property type="protein sequence ID" value="QQO74699.1"/>
    <property type="molecule type" value="mRNA"/>
</dbReference>
<protein>
    <submittedName>
        <fullName evidence="3">Nodule-specific cysteine-rich peptide L31</fullName>
    </submittedName>
</protein>
<evidence type="ECO:0000313" key="3">
    <source>
        <dbReference type="EMBL" id="QQO74699.1"/>
    </source>
</evidence>
<sequence length="71" mass="8064">MQSGKNVAKILKLFYILILYGFLVHVAAQHAEYPIECKTDDDCPAVVIRSIILNLTYVCMDNFCVSRIARN</sequence>
<feature type="domain" description="Late nodulin" evidence="2">
    <location>
        <begin position="8"/>
        <end position="64"/>
    </location>
</feature>
<proteinExistence type="evidence at transcript level"/>